<feature type="compositionally biased region" description="Polar residues" evidence="1">
    <location>
        <begin position="593"/>
        <end position="604"/>
    </location>
</feature>
<feature type="compositionally biased region" description="Polar residues" evidence="1">
    <location>
        <begin position="839"/>
        <end position="860"/>
    </location>
</feature>
<comment type="caution">
    <text evidence="2">The sequence shown here is derived from an EMBL/GenBank/DDBJ whole genome shotgun (WGS) entry which is preliminary data.</text>
</comment>
<feature type="region of interest" description="Disordered" evidence="1">
    <location>
        <begin position="800"/>
        <end position="984"/>
    </location>
</feature>
<feature type="compositionally biased region" description="Polar residues" evidence="1">
    <location>
        <begin position="803"/>
        <end position="817"/>
    </location>
</feature>
<gene>
    <name evidence="2" type="ORF">SK128_018298</name>
</gene>
<feature type="compositionally biased region" description="Low complexity" evidence="1">
    <location>
        <begin position="570"/>
        <end position="579"/>
    </location>
</feature>
<dbReference type="Proteomes" id="UP001381693">
    <property type="component" value="Unassembled WGS sequence"/>
</dbReference>
<feature type="non-terminal residue" evidence="2">
    <location>
        <position position="984"/>
    </location>
</feature>
<feature type="compositionally biased region" description="Polar residues" evidence="1">
    <location>
        <begin position="491"/>
        <end position="503"/>
    </location>
</feature>
<sequence length="984" mass="107424">MDSDSEDEIFFGPITAKEEAIAAPLRNRKTEVYVPGLGYLQRRSSVPSLSSLEEEDYRIWKCSIEAPCSGEVAELITSEFSIEDKQMVLTCKERVADVALPSNENIFGVDETDVEACNSNGHSFCNQQNSLSSDNYDISTSSERIKQPMEGEPLYIEQVERTASVTDYETGSLETAHNDHAEVHLNISVDITECNQLKTSTGIAEDCTSENTEGILEESLSSLKGKETQAEGEVINQENAALEELTEELLPCISESYVLEIGKSLPQSRPAVDDKVGEDIPIVKENFRNSEAADESIEYQTESIESTHTLKPSLVSENTESEALGILEENTKILFPTAKQTDSLETVKDCRNISPAATAIEDIVSDVGGTEDEAARPQDCYIASSDECKNIFSTIQEVSNTMEQIKSQCASYEDFGDKIQVIKGGMDLKNSLERKEIDAHHEDVMETTSICTQAFAVGNISEVLDENVVACFSSSKIQNSSEMSLLTQTPTVFKNGSSTSTQRDAPLPSQDVDSGTESYGTINKGLIYTHSQDIASDCSSVSCDYPSTLAFQTAQDSSLSLRSSDPDVNSSAWSLSVKSSHSHPPHSGELESNNSNSFVDSILSNDDKLCEATSPSNTINSPNDSAQNDERFNDTIEEMEMLLKYGLNYVGAEGVLSISGDDESPSGEMHDCNEVAADGMQNESIVSPRKSSVMSSVSYFDPRFNSTSVPDVKKYSDADTQRNILTQESLDPPFTTQNVIKNLPPPKPPRNAHFIGVSPEKPIHVETCTSDFPLKSDTVSVITSERKIINNAILENDFLPKTKQPTCRPGTSQNNPSTPRPGYGNVKPSTPRPVAKPKQNVSTNQQNGTTSSGISRSVSLNLLKENKMKTPVQMSPSCLHPRAKTPNLVPRYLPPKLQTPRSATSKHQTSRVGTPRPALPEKVPKMQAPWSIKTKPSSPVVHTPKSLTNEKILTKAGVPPRLTPSNTPRKPPIGQSSKTLKKEK</sequence>
<feature type="region of interest" description="Disordered" evidence="1">
    <location>
        <begin position="570"/>
        <end position="629"/>
    </location>
</feature>
<evidence type="ECO:0000313" key="3">
    <source>
        <dbReference type="Proteomes" id="UP001381693"/>
    </source>
</evidence>
<evidence type="ECO:0000256" key="1">
    <source>
        <dbReference type="SAM" id="MobiDB-lite"/>
    </source>
</evidence>
<accession>A0AAN8X2S9</accession>
<feature type="region of interest" description="Disordered" evidence="1">
    <location>
        <begin position="491"/>
        <end position="516"/>
    </location>
</feature>
<keyword evidence="3" id="KW-1185">Reference proteome</keyword>
<dbReference type="AlphaFoldDB" id="A0AAN8X2S9"/>
<proteinExistence type="predicted"/>
<dbReference type="EMBL" id="JAXCGZ010013884">
    <property type="protein sequence ID" value="KAK7071849.1"/>
    <property type="molecule type" value="Genomic_DNA"/>
</dbReference>
<evidence type="ECO:0000313" key="2">
    <source>
        <dbReference type="EMBL" id="KAK7071849.1"/>
    </source>
</evidence>
<protein>
    <submittedName>
        <fullName evidence="2">Uncharacterized protein</fullName>
    </submittedName>
</protein>
<feature type="compositionally biased region" description="Polar residues" evidence="1">
    <location>
        <begin position="613"/>
        <end position="626"/>
    </location>
</feature>
<name>A0AAN8X2S9_HALRR</name>
<feature type="compositionally biased region" description="Polar residues" evidence="1">
    <location>
        <begin position="899"/>
        <end position="912"/>
    </location>
</feature>
<organism evidence="2 3">
    <name type="scientific">Halocaridina rubra</name>
    <name type="common">Hawaiian red shrimp</name>
    <dbReference type="NCBI Taxonomy" id="373956"/>
    <lineage>
        <taxon>Eukaryota</taxon>
        <taxon>Metazoa</taxon>
        <taxon>Ecdysozoa</taxon>
        <taxon>Arthropoda</taxon>
        <taxon>Crustacea</taxon>
        <taxon>Multicrustacea</taxon>
        <taxon>Malacostraca</taxon>
        <taxon>Eumalacostraca</taxon>
        <taxon>Eucarida</taxon>
        <taxon>Decapoda</taxon>
        <taxon>Pleocyemata</taxon>
        <taxon>Caridea</taxon>
        <taxon>Atyoidea</taxon>
        <taxon>Atyidae</taxon>
        <taxon>Halocaridina</taxon>
    </lineage>
</organism>
<reference evidence="2 3" key="1">
    <citation type="submission" date="2023-11" db="EMBL/GenBank/DDBJ databases">
        <title>Halocaridina rubra genome assembly.</title>
        <authorList>
            <person name="Smith C."/>
        </authorList>
    </citation>
    <scope>NUCLEOTIDE SEQUENCE [LARGE SCALE GENOMIC DNA]</scope>
    <source>
        <strain evidence="2">EP-1</strain>
        <tissue evidence="2">Whole</tissue>
    </source>
</reference>
<feature type="compositionally biased region" description="Polar residues" evidence="1">
    <location>
        <begin position="963"/>
        <end position="978"/>
    </location>
</feature>